<evidence type="ECO:0000313" key="2">
    <source>
        <dbReference type="EMBL" id="TCP57306.1"/>
    </source>
</evidence>
<dbReference type="Proteomes" id="UP000294911">
    <property type="component" value="Unassembled WGS sequence"/>
</dbReference>
<reference evidence="2 3" key="1">
    <citation type="submission" date="2019-03" db="EMBL/GenBank/DDBJ databases">
        <title>Genomic Encyclopedia of Type Strains, Phase IV (KMG-IV): sequencing the most valuable type-strain genomes for metagenomic binning, comparative biology and taxonomic classification.</title>
        <authorList>
            <person name="Goeker M."/>
        </authorList>
    </citation>
    <scope>NUCLEOTIDE SEQUENCE [LARGE SCALE GENOMIC DNA]</scope>
    <source>
        <strain evidence="2 3">DSM 45765</strain>
    </source>
</reference>
<evidence type="ECO:0000256" key="1">
    <source>
        <dbReference type="SAM" id="Phobius"/>
    </source>
</evidence>
<accession>A0A4V2SVB1</accession>
<dbReference type="AlphaFoldDB" id="A0A4V2SVB1"/>
<name>A0A4V2SVB1_9PSEU</name>
<dbReference type="EMBL" id="SLXQ01000001">
    <property type="protein sequence ID" value="TCP57306.1"/>
    <property type="molecule type" value="Genomic_DNA"/>
</dbReference>
<dbReference type="OrthoDB" id="5194370at2"/>
<proteinExistence type="predicted"/>
<dbReference type="RefSeq" id="WP_132875796.1">
    <property type="nucleotide sequence ID" value="NZ_SLXQ01000001.1"/>
</dbReference>
<keyword evidence="3" id="KW-1185">Reference proteome</keyword>
<keyword evidence="1" id="KW-0472">Membrane</keyword>
<organism evidence="2 3">
    <name type="scientific">Tamaricihabitans halophyticus</name>
    <dbReference type="NCBI Taxonomy" id="1262583"/>
    <lineage>
        <taxon>Bacteria</taxon>
        <taxon>Bacillati</taxon>
        <taxon>Actinomycetota</taxon>
        <taxon>Actinomycetes</taxon>
        <taxon>Pseudonocardiales</taxon>
        <taxon>Pseudonocardiaceae</taxon>
        <taxon>Tamaricihabitans</taxon>
    </lineage>
</organism>
<keyword evidence="1" id="KW-1133">Transmembrane helix</keyword>
<evidence type="ECO:0008006" key="4">
    <source>
        <dbReference type="Google" id="ProtNLM"/>
    </source>
</evidence>
<evidence type="ECO:0000313" key="3">
    <source>
        <dbReference type="Proteomes" id="UP000294911"/>
    </source>
</evidence>
<feature type="transmembrane region" description="Helical" evidence="1">
    <location>
        <begin position="730"/>
        <end position="750"/>
    </location>
</feature>
<keyword evidence="1" id="KW-0812">Transmembrane</keyword>
<sequence length="758" mass="83342">MPAGRDGSAWSELVDDGSSMGRLDPHQSDQPLWAHLSAEELLRRLTEPDTGGLRKWRKRPASSPVFEVTDRYITGQLPLRAAELPYLLRFERCRFEYPPDLRQATILGLFFENCWLPGLLARNLKSSNDLRLVNSTVRVDDASPVRRDSNRFADNDAGSLEAGVNLADAEISGSLVLTGSRLENPQGKAIRADRLSIHGALLAYRLEATGEVRMPGLRTGGNVNFAGARFSNPGGYAFNGNGLHVGGNLLFRTDVTGRVFSSNGRLFLPSSRIESDLVLRGAQLDSGGKVFFDANDEADPHFDPSASLIADRIRVAGNVELSKSMHSNGTLRMLSASIGGSLRLAEATVTVQRGVESPWHDRALHFDGTEVLGDVDARSLWLSGQARLADMHVHGSFVLTDGTLSHPMRDMFTARRSIIGGNLSLVGSELQGTLQLQGVQVAGNIELRGCRLTSARRSRARSCSVDARGATVGRDFTCANNRRTPFYAQSGVHMDGAVIKRRLNFGGAELGSALVIIALRAPDVRAQELIMTTGKPPRGRVILRQSSCVSLADNKNFWSATGGIELDDFQYDSLDTPVGLKDDKTFNERLGWLEKAMHGRYRPGPYDQFAAMLRVSGNEEHATAVLMRKQERRYTALAKGYRFLGPGVQLWSFLQRYMVGYGFRPTRALLWLLACLAGGSFWFWWKGPLTEVNADDTLVWNPVLYTVDLLVPIVDFGNKNRWLAEGENQWIATALIAAGWVLATTVAAGLTRMLRRNS</sequence>
<comment type="caution">
    <text evidence="2">The sequence shown here is derived from an EMBL/GenBank/DDBJ whole genome shotgun (WGS) entry which is preliminary data.</text>
</comment>
<feature type="transmembrane region" description="Helical" evidence="1">
    <location>
        <begin position="668"/>
        <end position="685"/>
    </location>
</feature>
<gene>
    <name evidence="2" type="ORF">EV191_1011260</name>
</gene>
<protein>
    <recommendedName>
        <fullName evidence="4">Membrane-associated oxidoreductase</fullName>
    </recommendedName>
</protein>